<evidence type="ECO:0000313" key="2">
    <source>
        <dbReference type="Proteomes" id="UP000199072"/>
    </source>
</evidence>
<proteinExistence type="predicted"/>
<dbReference type="InterPro" id="IPR036388">
    <property type="entry name" value="WH-like_DNA-bd_sf"/>
</dbReference>
<reference evidence="1 2" key="1">
    <citation type="submission" date="2016-10" db="EMBL/GenBank/DDBJ databases">
        <authorList>
            <person name="de Groot N.N."/>
        </authorList>
    </citation>
    <scope>NUCLEOTIDE SEQUENCE [LARGE SCALE GENOMIC DNA]</scope>
    <source>
        <strain evidence="1 2">47C3B</strain>
    </source>
</reference>
<keyword evidence="2" id="KW-1185">Reference proteome</keyword>
<dbReference type="Gene3D" id="1.10.10.10">
    <property type="entry name" value="Winged helix-like DNA-binding domain superfamily/Winged helix DNA-binding domain"/>
    <property type="match status" value="1"/>
</dbReference>
<dbReference type="OrthoDB" id="8659436at2"/>
<dbReference type="Proteomes" id="UP000199072">
    <property type="component" value="Unassembled WGS sequence"/>
</dbReference>
<gene>
    <name evidence="1" type="ORF">SAMN05216464_12725</name>
</gene>
<dbReference type="SUPFAM" id="SSF46785">
    <property type="entry name" value="Winged helix' DNA-binding domain"/>
    <property type="match status" value="1"/>
</dbReference>
<accession>A0A1G7NHR7</accession>
<evidence type="ECO:0000313" key="1">
    <source>
        <dbReference type="EMBL" id="SDF73635.1"/>
    </source>
</evidence>
<dbReference type="InterPro" id="IPR002481">
    <property type="entry name" value="FUR"/>
</dbReference>
<dbReference type="GO" id="GO:0003700">
    <property type="term" value="F:DNA-binding transcription factor activity"/>
    <property type="evidence" value="ECO:0007669"/>
    <property type="project" value="InterPro"/>
</dbReference>
<sequence>MESEPVFLAVKKQCRISGVFLSPKKEIIARYLSTHENYINAEEIWNRIRADRERCSITTVYQALRWFEMHKIVNMVNDRSQKKRYVLSDEIMLSSREFAYVCRK</sequence>
<dbReference type="InterPro" id="IPR036390">
    <property type="entry name" value="WH_DNA-bd_sf"/>
</dbReference>
<dbReference type="STRING" id="1391627.SAMN05216464_12725"/>
<organism evidence="1 2">
    <name type="scientific">Mucilaginibacter pineti</name>
    <dbReference type="NCBI Taxonomy" id="1391627"/>
    <lineage>
        <taxon>Bacteria</taxon>
        <taxon>Pseudomonadati</taxon>
        <taxon>Bacteroidota</taxon>
        <taxon>Sphingobacteriia</taxon>
        <taxon>Sphingobacteriales</taxon>
        <taxon>Sphingobacteriaceae</taxon>
        <taxon>Mucilaginibacter</taxon>
    </lineage>
</organism>
<dbReference type="EMBL" id="FNAI01000027">
    <property type="protein sequence ID" value="SDF73635.1"/>
    <property type="molecule type" value="Genomic_DNA"/>
</dbReference>
<dbReference type="RefSeq" id="WP_091157480.1">
    <property type="nucleotide sequence ID" value="NZ_FNAI01000027.1"/>
</dbReference>
<dbReference type="AlphaFoldDB" id="A0A1G7NHR7"/>
<dbReference type="Pfam" id="PF01475">
    <property type="entry name" value="FUR"/>
    <property type="match status" value="1"/>
</dbReference>
<protein>
    <submittedName>
        <fullName evidence="1">Ferric uptake regulator family protein</fullName>
    </submittedName>
</protein>
<name>A0A1G7NHR7_9SPHI</name>